<evidence type="ECO:0000259" key="1">
    <source>
        <dbReference type="PROSITE" id="PS50878"/>
    </source>
</evidence>
<dbReference type="Pfam" id="PF13966">
    <property type="entry name" value="zf-RVT"/>
    <property type="match status" value="1"/>
</dbReference>
<dbReference type="CDD" id="cd01650">
    <property type="entry name" value="RT_nLTR_like"/>
    <property type="match status" value="1"/>
</dbReference>
<dbReference type="EMBL" id="AC012463">
    <property type="protein sequence ID" value="AAF99785.1"/>
    <property type="molecule type" value="Genomic_DNA"/>
</dbReference>
<proteinExistence type="predicted"/>
<dbReference type="Pfam" id="PF00078">
    <property type="entry name" value="RVT_1"/>
    <property type="match status" value="1"/>
</dbReference>
<protein>
    <submittedName>
        <fullName evidence="2">T2E6.4</fullName>
    </submittedName>
</protein>
<dbReference type="PIR" id="A96519">
    <property type="entry name" value="A96519"/>
</dbReference>
<dbReference type="InterPro" id="IPR000477">
    <property type="entry name" value="RT_dom"/>
</dbReference>
<dbReference type="SUPFAM" id="SSF56672">
    <property type="entry name" value="DNA/RNA polymerases"/>
    <property type="match status" value="1"/>
</dbReference>
<organism evidence="2">
    <name type="scientific">Arabidopsis thaliana</name>
    <name type="common">Mouse-ear cress</name>
    <dbReference type="NCBI Taxonomy" id="3702"/>
    <lineage>
        <taxon>Eukaryota</taxon>
        <taxon>Viridiplantae</taxon>
        <taxon>Streptophyta</taxon>
        <taxon>Embryophyta</taxon>
        <taxon>Tracheophyta</taxon>
        <taxon>Spermatophyta</taxon>
        <taxon>Magnoliopsida</taxon>
        <taxon>eudicotyledons</taxon>
        <taxon>Gunneridae</taxon>
        <taxon>Pentapetalae</taxon>
        <taxon>rosids</taxon>
        <taxon>malvids</taxon>
        <taxon>Brassicales</taxon>
        <taxon>Brassicaceae</taxon>
        <taxon>Camelineae</taxon>
        <taxon>Arabidopsis</taxon>
    </lineage>
</organism>
<reference evidence="2" key="3">
    <citation type="submission" date="2000-08" db="EMBL/GenBank/DDBJ databases">
        <authorList>
            <person name="Cheuk R."/>
            <person name="Shinn P."/>
            <person name="Brooks S."/>
            <person name="Buehler E."/>
            <person name="Chao Q."/>
            <person name="Johnson-Hopson C."/>
            <person name="Khan S."/>
            <person name="Kim C."/>
            <person name="Altafi H."/>
            <person name="Bei B."/>
            <person name="Chin C."/>
            <person name="Chiou J."/>
            <person name="Choi E."/>
            <person name="Conn L."/>
            <person name="Conway A."/>
            <person name="Gonzalez A."/>
            <person name="Hansen N."/>
            <person name="Howing B."/>
            <person name="Koo T."/>
            <person name="Lam B."/>
            <person name="Lee J."/>
            <person name="Lenz C."/>
            <person name="Li J."/>
            <person name="Liu A."/>
            <person name="Liu J."/>
            <person name="Liu S."/>
            <person name="Mukharsky N."/>
            <person name="Nguyen M."/>
            <person name="Palm C."/>
            <person name="Pham P."/>
            <person name="Sakano H."/>
            <person name="Schwartz J."/>
            <person name="Southwick A."/>
            <person name="Thaveri A."/>
            <person name="Toriumi M."/>
            <person name="Vaysberg M."/>
            <person name="Yu G."/>
            <person name="Davis R."/>
            <person name="Federspiel N."/>
            <person name="Theologis A."/>
            <person name="Ecker J."/>
        </authorList>
    </citation>
    <scope>NUCLEOTIDE SEQUENCE</scope>
</reference>
<dbReference type="PROSITE" id="PS50878">
    <property type="entry name" value="RT_POL"/>
    <property type="match status" value="1"/>
</dbReference>
<dbReference type="InterPro" id="IPR026960">
    <property type="entry name" value="RVT-Znf"/>
</dbReference>
<reference evidence="2" key="2">
    <citation type="submission" date="2000-08" db="EMBL/GenBank/DDBJ databases">
        <title>Genomic sequence for Arabidopsis thaliana BAC T2E6 from chromosome I.</title>
        <authorList>
            <person name="Chao Q."/>
            <person name="Brooks S."/>
            <person name="Buehler E."/>
            <person name="Johnson-Hopson C."/>
            <person name="Khan S."/>
            <person name="Kim C."/>
            <person name="Shinn P."/>
            <person name="Altafi H."/>
            <person name="Bei Q."/>
            <person name="Chin C."/>
            <person name="Chiou J."/>
            <person name="Choi E."/>
            <person name="Conn L."/>
            <person name="Conway A."/>
            <person name="Gonzales A."/>
            <person name="Hansen N."/>
            <person name="Howng B."/>
            <person name="Koo T."/>
            <person name="Lam B."/>
            <person name="Lee J."/>
            <person name="Lenz C."/>
            <person name="Li J."/>
            <person name="Liu A."/>
            <person name="Liu K."/>
            <person name="Liu S."/>
            <person name="Mukharsky N."/>
            <person name="Nguyen M."/>
            <person name="Palm C."/>
            <person name="Pham P."/>
            <person name="Sakano H."/>
            <person name="Schwartz J."/>
            <person name="Southwick A."/>
            <person name="Thaveri A."/>
            <person name="Toriumi M."/>
            <person name="Vaysberg M."/>
            <person name="Yu G."/>
            <person name="Federspiel N.A."/>
            <person name="Theologis A."/>
            <person name="Ecker J.R."/>
        </authorList>
    </citation>
    <scope>NUCLEOTIDE SEQUENCE</scope>
</reference>
<dbReference type="PANTHER" id="PTHR33116:SF84">
    <property type="entry name" value="RNA-DIRECTED DNA POLYMERASE"/>
    <property type="match status" value="1"/>
</dbReference>
<dbReference type="AlphaFoldDB" id="Q9FZG5"/>
<evidence type="ECO:0000313" key="2">
    <source>
        <dbReference type="EMBL" id="AAF99785.1"/>
    </source>
</evidence>
<sequence length="740" mass="84408">MTVEELQNLMSFRCSATDQDMLTREVTSEENQKVLFAMPSNKFPGPDGYTSEFFKATWSITGQDFIAAIKSFFIKGFLPKGLNATILALIPKKDEATLMRDYRPISCCNVIYKVISKIIANRLKVMLPTFILQNQSAFVRERLLIENVLLATELVKDYHKDSISPRCAMKIDISKAFDSVQWQFLLNTLEALNFPENFCHWIKLCISTATFSVQVNGELAGFFGSKRGLRQGCALSPYLFVICMNVLSHMIDVAAVHRNIGYHPKCKKLSLTHLCFADDLMVFIDGQQRSVEGVINIFKEFAGKSGLHISLEKSTLYLAGVSELNRNNILSAFPFASGQLPVRYLGLPLLTKQMTTADYSPLLDKVRSKISSWTARSLSYAGRLALINSVIVSLSNFWMSAYRLPAGCIKEIEKLCSAFLWSGPELNPKKAKITWTSLCKLKQEGGLGIKSLLEANKVSCLKLIWRLVSRQSSLWVNWVWTYIIRKGSFWSANDRSSLGSWMWKKLLKYRDVAKSMCKVEIKSGSSTSFWYDNWSQLGQLVDVTNARRTIDMGIPLAATVATVLASHRTKHHRTAIYNKIEAEIQSILQRERSGAPDIFLWRSSGDNFRQSFITKVTWHNIRVIHTHRQWYKGVWFSYNTPKYSFLLWLAIHDRLSTGDRIKKWNSGQQTFSTPLSIFTLKFLRNRCIFCNNMISKFYLTIFDSLSKPISFIDCLTNKSHKLSFTESSINTICPLEYLIL</sequence>
<reference key="1">
    <citation type="journal article" date="2000" name="Nature">
        <title>Sequence and analysis of chromosome 1 of the plant Arabidopsis thaliana.</title>
        <authorList>
            <person name="Theologis A."/>
            <person name="Ecker J.R."/>
            <person name="Palm C.J."/>
            <person name="Federspiel N.A."/>
            <person name="Kaul S."/>
            <person name="White O."/>
            <person name="Alonso J."/>
            <person name="Altafi H."/>
            <person name="Araujo R."/>
            <person name="Bowman C.L."/>
            <person name="Brooks S.Y."/>
            <person name="Buehler E."/>
            <person name="Chan A."/>
            <person name="Chao Q."/>
            <person name="Chen H."/>
            <person name="Cheuk R.F."/>
            <person name="Chin C.W."/>
            <person name="Chung M.K."/>
            <person name="Conn L."/>
            <person name="Conway A.B."/>
            <person name="Conway A.R."/>
            <person name="Creasy T.H."/>
            <person name="Dewar K."/>
            <person name="Dunn P."/>
            <person name="Etgu P."/>
            <person name="Feldblyum T.V."/>
            <person name="Feng J."/>
            <person name="Fong B."/>
            <person name="Fujii C.Y."/>
            <person name="Gill J.E."/>
            <person name="Goldsmith A.D."/>
            <person name="Haas B."/>
            <person name="Hansen N.F."/>
            <person name="Hughes B."/>
            <person name="Huizar L."/>
            <person name="Hunter J.L."/>
            <person name="Jenkins J."/>
            <person name="Johnson-Hopson C."/>
            <person name="Khan S."/>
            <person name="Khaykin E."/>
            <person name="Kim C.J."/>
            <person name="Koo H.L."/>
            <person name="Kremenetskaia I."/>
            <person name="Kurtz D.B."/>
            <person name="Kwan A."/>
            <person name="Lam B."/>
            <person name="Langin-Hooper S."/>
            <person name="Lee A."/>
            <person name="Lee J.M."/>
            <person name="Lenz C.A."/>
            <person name="Li J.H."/>
            <person name="Li Y."/>
            <person name="Lin X."/>
            <person name="Liu S.X."/>
            <person name="Liu Z.A."/>
            <person name="Luros J.S."/>
            <person name="Maiti R."/>
            <person name="Marziali A."/>
            <person name="Militscher J."/>
            <person name="Miranda M."/>
            <person name="Nguyen M."/>
            <person name="Nierman W.C."/>
            <person name="Osborne B.I."/>
            <person name="Pai G."/>
            <person name="Peterson J."/>
            <person name="Pham P.K."/>
            <person name="Rizzo M."/>
            <person name="Rooney T."/>
            <person name="Rowley D."/>
            <person name="Sakano H."/>
            <person name="Salzberg S.L."/>
            <person name="Schwartz J.R."/>
            <person name="Shinn P."/>
            <person name="Southwick A.M."/>
            <person name="Sun H."/>
            <person name="Tallon L.J."/>
            <person name="Tambunga G."/>
            <person name="Toriumi M.J."/>
            <person name="Town C.D."/>
            <person name="Utterback T."/>
            <person name="Van Aken S."/>
            <person name="Vaysberg M."/>
            <person name="Vysotskaia V.S."/>
            <person name="Walker M."/>
            <person name="Wu D."/>
            <person name="Yu G."/>
            <person name="Fraser C.M."/>
            <person name="Venter J.C."/>
            <person name="Davis R.W."/>
        </authorList>
    </citation>
    <scope>NUCLEOTIDE SEQUENCE [LARGE SCALE GENOMIC DNA]</scope>
    <source>
        <strain>cv. Columbia</strain>
    </source>
</reference>
<dbReference type="PANTHER" id="PTHR33116">
    <property type="entry name" value="REVERSE TRANSCRIPTASE ZINC-BINDING DOMAIN-CONTAINING PROTEIN-RELATED-RELATED"/>
    <property type="match status" value="1"/>
</dbReference>
<dbReference type="ExpressionAtlas" id="Q9FZG5">
    <property type="expression patterns" value="baseline and differential"/>
</dbReference>
<dbReference type="InterPro" id="IPR043502">
    <property type="entry name" value="DNA/RNA_pol_sf"/>
</dbReference>
<accession>Q9FZG5</accession>
<name>Q9FZG5_ARATH</name>
<feature type="domain" description="Reverse transcriptase" evidence="1">
    <location>
        <begin position="71"/>
        <end position="349"/>
    </location>
</feature>